<protein>
    <recommendedName>
        <fullName evidence="1">Rhodanese domain-containing protein</fullName>
    </recommendedName>
</protein>
<dbReference type="InParanoid" id="A0A401GV45"/>
<dbReference type="PROSITE" id="PS50206">
    <property type="entry name" value="RHODANESE_3"/>
    <property type="match status" value="1"/>
</dbReference>
<name>A0A401GV45_9APHY</name>
<sequence>MDSRRDDVSSIYTGASTMSYGEVVDRDLPPVPTQAQLSDVEACPQRTLEDVREQAAQSVAVRAIRKSELVDDSKVGVVITLSHTSDERFLGLVASAIKHALRTKSYLFALTAPSATPQSESPLLLSSSSDEAVQRAGLLVCSKFLSRVVRANIYGGPGRWIGSVRDIGSSSYDDAALWDVVRKAARRPIDPLIPPPSSRSVDQLLSHARARLQRITPQQAYEELHDTASLWPVVLVDIRPEAQRIAEGGIHGSLLIERNVLEWRFDPRCAHRLAVADRYDLRVIIFCQEGYASSLAAASLHDLGMLTATDIIGGYAAWRAAGLPSEVEIVPISRDSPSIEPDQDY</sequence>
<evidence type="ECO:0000259" key="1">
    <source>
        <dbReference type="PROSITE" id="PS50206"/>
    </source>
</evidence>
<keyword evidence="3" id="KW-1185">Reference proteome</keyword>
<accession>A0A401GV45</accession>
<organism evidence="2 3">
    <name type="scientific">Sparassis crispa</name>
    <dbReference type="NCBI Taxonomy" id="139825"/>
    <lineage>
        <taxon>Eukaryota</taxon>
        <taxon>Fungi</taxon>
        <taxon>Dikarya</taxon>
        <taxon>Basidiomycota</taxon>
        <taxon>Agaricomycotina</taxon>
        <taxon>Agaricomycetes</taxon>
        <taxon>Polyporales</taxon>
        <taxon>Sparassidaceae</taxon>
        <taxon>Sparassis</taxon>
    </lineage>
</organism>
<dbReference type="STRING" id="139825.A0A401GV45"/>
<dbReference type="SMART" id="SM00450">
    <property type="entry name" value="RHOD"/>
    <property type="match status" value="1"/>
</dbReference>
<proteinExistence type="predicted"/>
<dbReference type="AlphaFoldDB" id="A0A401GV45"/>
<gene>
    <name evidence="2" type="ORF">SCP_0806190</name>
</gene>
<reference evidence="2 3" key="1">
    <citation type="journal article" date="2018" name="Sci. Rep.">
        <title>Genome sequence of the cauliflower mushroom Sparassis crispa (Hanabiratake) and its association with beneficial usage.</title>
        <authorList>
            <person name="Kiyama R."/>
            <person name="Furutani Y."/>
            <person name="Kawaguchi K."/>
            <person name="Nakanishi T."/>
        </authorList>
    </citation>
    <scope>NUCLEOTIDE SEQUENCE [LARGE SCALE GENOMIC DNA]</scope>
</reference>
<dbReference type="InterPro" id="IPR001763">
    <property type="entry name" value="Rhodanese-like_dom"/>
</dbReference>
<comment type="caution">
    <text evidence="2">The sequence shown here is derived from an EMBL/GenBank/DDBJ whole genome shotgun (WGS) entry which is preliminary data.</text>
</comment>
<evidence type="ECO:0000313" key="2">
    <source>
        <dbReference type="EMBL" id="GBE86095.1"/>
    </source>
</evidence>
<dbReference type="EMBL" id="BFAD01000008">
    <property type="protein sequence ID" value="GBE86095.1"/>
    <property type="molecule type" value="Genomic_DNA"/>
</dbReference>
<dbReference type="GeneID" id="38783012"/>
<dbReference type="Pfam" id="PF00581">
    <property type="entry name" value="Rhodanese"/>
    <property type="match status" value="1"/>
</dbReference>
<evidence type="ECO:0000313" key="3">
    <source>
        <dbReference type="Proteomes" id="UP000287166"/>
    </source>
</evidence>
<dbReference type="RefSeq" id="XP_027617008.1">
    <property type="nucleotide sequence ID" value="XM_027761207.1"/>
</dbReference>
<dbReference type="InterPro" id="IPR036873">
    <property type="entry name" value="Rhodanese-like_dom_sf"/>
</dbReference>
<dbReference type="OrthoDB" id="566238at2759"/>
<dbReference type="Proteomes" id="UP000287166">
    <property type="component" value="Unassembled WGS sequence"/>
</dbReference>
<feature type="domain" description="Rhodanese" evidence="1">
    <location>
        <begin position="233"/>
        <end position="327"/>
    </location>
</feature>
<dbReference type="SUPFAM" id="SSF52821">
    <property type="entry name" value="Rhodanese/Cell cycle control phosphatase"/>
    <property type="match status" value="1"/>
</dbReference>
<dbReference type="Gene3D" id="3.40.250.10">
    <property type="entry name" value="Rhodanese-like domain"/>
    <property type="match status" value="1"/>
</dbReference>